<dbReference type="InterPro" id="IPR003959">
    <property type="entry name" value="ATPase_AAA_core"/>
</dbReference>
<dbReference type="SUPFAM" id="SSF52540">
    <property type="entry name" value="P-loop containing nucleoside triphosphate hydrolases"/>
    <property type="match status" value="1"/>
</dbReference>
<keyword evidence="2" id="KW-0547">Nucleotide-binding</keyword>
<dbReference type="RefSeq" id="WP_167962176.1">
    <property type="nucleotide sequence ID" value="NZ_JAATJJ010000001.1"/>
</dbReference>
<name>A0A846QPB2_9FLAO</name>
<accession>A0A846QPB2</accession>
<organism evidence="2 3">
    <name type="scientific">Saonia flava</name>
    <dbReference type="NCBI Taxonomy" id="523696"/>
    <lineage>
        <taxon>Bacteria</taxon>
        <taxon>Pseudomonadati</taxon>
        <taxon>Bacteroidota</taxon>
        <taxon>Flavobacteriia</taxon>
        <taxon>Flavobacteriales</taxon>
        <taxon>Flavobacteriaceae</taxon>
        <taxon>Saonia</taxon>
    </lineage>
</organism>
<keyword evidence="2" id="KW-0067">ATP-binding</keyword>
<dbReference type="Proteomes" id="UP000590442">
    <property type="component" value="Unassembled WGS sequence"/>
</dbReference>
<dbReference type="Gene3D" id="3.40.50.300">
    <property type="entry name" value="P-loop containing nucleotide triphosphate hydrolases"/>
    <property type="match status" value="1"/>
</dbReference>
<reference evidence="2 3" key="1">
    <citation type="submission" date="2020-03" db="EMBL/GenBank/DDBJ databases">
        <title>Genomic Encyclopedia of Type Strains, Phase IV (KMG-IV): sequencing the most valuable type-strain genomes for metagenomic binning, comparative biology and taxonomic classification.</title>
        <authorList>
            <person name="Goeker M."/>
        </authorList>
    </citation>
    <scope>NUCLEOTIDE SEQUENCE [LARGE SCALE GENOMIC DNA]</scope>
    <source>
        <strain evidence="2 3">DSM 29762</strain>
    </source>
</reference>
<evidence type="ECO:0000313" key="2">
    <source>
        <dbReference type="EMBL" id="NJB70906.1"/>
    </source>
</evidence>
<dbReference type="Pfam" id="PF13304">
    <property type="entry name" value="AAA_21"/>
    <property type="match status" value="1"/>
</dbReference>
<dbReference type="PANTHER" id="PTHR43581:SF2">
    <property type="entry name" value="EXCINUCLEASE ATPASE SUBUNIT"/>
    <property type="match status" value="1"/>
</dbReference>
<dbReference type="AlphaFoldDB" id="A0A846QPB2"/>
<feature type="domain" description="ATPase AAA-type core" evidence="1">
    <location>
        <begin position="347"/>
        <end position="487"/>
    </location>
</feature>
<dbReference type="InterPro" id="IPR027417">
    <property type="entry name" value="P-loop_NTPase"/>
</dbReference>
<evidence type="ECO:0000313" key="3">
    <source>
        <dbReference type="Proteomes" id="UP000590442"/>
    </source>
</evidence>
<evidence type="ECO:0000259" key="1">
    <source>
        <dbReference type="Pfam" id="PF13304"/>
    </source>
</evidence>
<proteinExistence type="predicted"/>
<protein>
    <submittedName>
        <fullName evidence="2">Putative ATP-binding protein involved in virulence</fullName>
    </submittedName>
</protein>
<dbReference type="PANTHER" id="PTHR43581">
    <property type="entry name" value="ATP/GTP PHOSPHATASE"/>
    <property type="match status" value="1"/>
</dbReference>
<gene>
    <name evidence="2" type="ORF">GGR42_001368</name>
</gene>
<keyword evidence="3" id="KW-1185">Reference proteome</keyword>
<dbReference type="GO" id="GO:0005524">
    <property type="term" value="F:ATP binding"/>
    <property type="evidence" value="ECO:0007669"/>
    <property type="project" value="UniProtKB-KW"/>
</dbReference>
<comment type="caution">
    <text evidence="2">The sequence shown here is derived from an EMBL/GenBank/DDBJ whole genome shotgun (WGS) entry which is preliminary data.</text>
</comment>
<sequence length="597" mass="69432">MALEVNLSKLKTSWTKYDIVQVMEVIHSEETLKKFVNKEAPINEPILRSFLGMKSLDNKIPHYWLEIQNYPSEKQLFALFALIFTHGEIIKKFAEIYSTGGMKGVYVFEEGRKEHTNLRSALVESGASEPYLRREKLVPFDFSPIFQNLEVGKLFKKVLEERVTRLTKVRPSESEFYNICFSNNFHKTLSVSETQFKSWLEGRMISINSYVEKVKIKNFFSISEAYLNEIDGAKEVYFLGENGDGKSLVLMAIYLTYNKFFITEQTDKEKTGRVVDILQKNKEMELSGVDSSGKNYRNKNVGYLSNLFAYGTHRGRYSTDDTEQYGFMSLFDSNETLINPISWLKDQKLIEFEKEINVSNMNSEEKNIPSSISIRFLENMFFELLEKNVIVKIEGSEVTFIEKGTKLNFDQLSEGYKSIVIFISDLLYRLKKNQSDITDIRKLYGIVLVDEIDLHLHPKWQRVLIQKLRGLLPNVQFIFTTHSPTIIQGASNDAVIYRVYRNSEDGKTRVSEPYFRKDLNHLMINTLLTSPLFGLENSRLDNENDYSNTSETYLLYRINKKLEIELNRQKKQGKEFISDNQIDSLIDDIIDEELGKE</sequence>
<dbReference type="EMBL" id="JAATJJ010000001">
    <property type="protein sequence ID" value="NJB70906.1"/>
    <property type="molecule type" value="Genomic_DNA"/>
</dbReference>
<dbReference type="GO" id="GO:0016887">
    <property type="term" value="F:ATP hydrolysis activity"/>
    <property type="evidence" value="ECO:0007669"/>
    <property type="project" value="InterPro"/>
</dbReference>
<dbReference type="InterPro" id="IPR051396">
    <property type="entry name" value="Bact_Antivir_Def_Nuclease"/>
</dbReference>